<keyword evidence="4" id="KW-0677">Repeat</keyword>
<keyword evidence="2" id="KW-0637">Prenyltransferase</keyword>
<evidence type="ECO:0008006" key="7">
    <source>
        <dbReference type="Google" id="ProtNLM"/>
    </source>
</evidence>
<name>A0AA39ZNI4_9PEZI</name>
<dbReference type="PANTHER" id="PTHR11129">
    <property type="entry name" value="PROTEIN FARNESYLTRANSFERASE ALPHA SUBUNIT/RAB GERANYLGERANYL TRANSFERASE ALPHA SUBUNIT"/>
    <property type="match status" value="1"/>
</dbReference>
<accession>A0AA39ZNI4</accession>
<dbReference type="GO" id="GO:0008318">
    <property type="term" value="F:protein prenyltransferase activity"/>
    <property type="evidence" value="ECO:0007669"/>
    <property type="project" value="InterPro"/>
</dbReference>
<sequence length="246" mass="28098">MFDATFVILLFDPEHLTAANTRKRIIQAQLGGQDSNPREVLEREKRVIDSLLTSRLHRHTKSPVLWSHRRWLITQYAKYGLPVDVAGDIEKVVCVAGERHPRNYYAWCHARFLVNNTTTTTNDTDGVKLLEVVQTWCVQNHTDISGWSFLSFLLSLDKDAPESSRVIANVLELVDSLRLSNESVWVFLRTLAAAGVMREEAYARFLGIQEGMLEMETTPVEGKAVLRKAVEWCETYRSPPKDRVRG</sequence>
<keyword evidence="3" id="KW-0808">Transferase</keyword>
<evidence type="ECO:0000256" key="2">
    <source>
        <dbReference type="ARBA" id="ARBA00022602"/>
    </source>
</evidence>
<dbReference type="SUPFAM" id="SSF48439">
    <property type="entry name" value="Protein prenylyltransferase"/>
    <property type="match status" value="1"/>
</dbReference>
<dbReference type="Pfam" id="PF01239">
    <property type="entry name" value="PPTA"/>
    <property type="match status" value="1"/>
</dbReference>
<evidence type="ECO:0000313" key="6">
    <source>
        <dbReference type="Proteomes" id="UP001174997"/>
    </source>
</evidence>
<evidence type="ECO:0000313" key="5">
    <source>
        <dbReference type="EMBL" id="KAK0674460.1"/>
    </source>
</evidence>
<dbReference type="Gene3D" id="1.25.40.120">
    <property type="entry name" value="Protein prenylyltransferase"/>
    <property type="match status" value="1"/>
</dbReference>
<evidence type="ECO:0000256" key="3">
    <source>
        <dbReference type="ARBA" id="ARBA00022679"/>
    </source>
</evidence>
<dbReference type="InterPro" id="IPR002088">
    <property type="entry name" value="Prenyl_trans_a"/>
</dbReference>
<proteinExistence type="inferred from homology"/>
<organism evidence="5 6">
    <name type="scientific">Cercophora samala</name>
    <dbReference type="NCBI Taxonomy" id="330535"/>
    <lineage>
        <taxon>Eukaryota</taxon>
        <taxon>Fungi</taxon>
        <taxon>Dikarya</taxon>
        <taxon>Ascomycota</taxon>
        <taxon>Pezizomycotina</taxon>
        <taxon>Sordariomycetes</taxon>
        <taxon>Sordariomycetidae</taxon>
        <taxon>Sordariales</taxon>
        <taxon>Lasiosphaeriaceae</taxon>
        <taxon>Cercophora</taxon>
    </lineage>
</organism>
<reference evidence="5" key="1">
    <citation type="submission" date="2023-06" db="EMBL/GenBank/DDBJ databases">
        <title>Genome-scale phylogeny and comparative genomics of the fungal order Sordariales.</title>
        <authorList>
            <consortium name="Lawrence Berkeley National Laboratory"/>
            <person name="Hensen N."/>
            <person name="Bonometti L."/>
            <person name="Westerberg I."/>
            <person name="Brannstrom I.O."/>
            <person name="Guillou S."/>
            <person name="Cros-Aarteil S."/>
            <person name="Calhoun S."/>
            <person name="Haridas S."/>
            <person name="Kuo A."/>
            <person name="Mondo S."/>
            <person name="Pangilinan J."/>
            <person name="Riley R."/>
            <person name="Labutti K."/>
            <person name="Andreopoulos B."/>
            <person name="Lipzen A."/>
            <person name="Chen C."/>
            <person name="Yanf M."/>
            <person name="Daum C."/>
            <person name="Ng V."/>
            <person name="Clum A."/>
            <person name="Steindorff A."/>
            <person name="Ohm R."/>
            <person name="Martin F."/>
            <person name="Silar P."/>
            <person name="Natvig D."/>
            <person name="Lalanne C."/>
            <person name="Gautier V."/>
            <person name="Ament-Velasquez S.L."/>
            <person name="Kruys A."/>
            <person name="Hutchinson M.I."/>
            <person name="Powell A.J."/>
            <person name="Barry K."/>
            <person name="Miller A.N."/>
            <person name="Grigoriev I.V."/>
            <person name="Debuchy R."/>
            <person name="Gladieux P."/>
            <person name="Thoren M.H."/>
            <person name="Johannesson H."/>
        </authorList>
    </citation>
    <scope>NUCLEOTIDE SEQUENCE</scope>
    <source>
        <strain evidence="5">CBS 307.81</strain>
    </source>
</reference>
<dbReference type="PANTHER" id="PTHR11129:SF3">
    <property type="entry name" value="PROTEIN PRENYLTRANSFERASE ALPHA SUBUNIT REPEAT-CONTAINING PROTEIN 1"/>
    <property type="match status" value="1"/>
</dbReference>
<dbReference type="GO" id="GO:0005737">
    <property type="term" value="C:cytoplasm"/>
    <property type="evidence" value="ECO:0007669"/>
    <property type="project" value="TreeGrafter"/>
</dbReference>
<evidence type="ECO:0000256" key="1">
    <source>
        <dbReference type="ARBA" id="ARBA00006734"/>
    </source>
</evidence>
<comment type="caution">
    <text evidence="5">The sequence shown here is derived from an EMBL/GenBank/DDBJ whole genome shotgun (WGS) entry which is preliminary data.</text>
</comment>
<dbReference type="AlphaFoldDB" id="A0AA39ZNI4"/>
<comment type="similarity">
    <text evidence="1">Belongs to the protein prenyltransferase subunit alpha family.</text>
</comment>
<gene>
    <name evidence="5" type="ORF">QBC41DRAFT_308736</name>
</gene>
<dbReference type="EMBL" id="JAULSY010000001">
    <property type="protein sequence ID" value="KAK0674460.1"/>
    <property type="molecule type" value="Genomic_DNA"/>
</dbReference>
<protein>
    <recommendedName>
        <fullName evidence="7">Protein prenyltransferase</fullName>
    </recommendedName>
</protein>
<keyword evidence="6" id="KW-1185">Reference proteome</keyword>
<dbReference type="Proteomes" id="UP001174997">
    <property type="component" value="Unassembled WGS sequence"/>
</dbReference>
<evidence type="ECO:0000256" key="4">
    <source>
        <dbReference type="ARBA" id="ARBA00022737"/>
    </source>
</evidence>